<keyword evidence="4" id="KW-0670">Pyruvate</keyword>
<dbReference type="KEGG" id="hhd:HBHAL_2525"/>
<proteinExistence type="predicted"/>
<organism evidence="5 6">
    <name type="scientific">Halobacillus halophilus (strain ATCC 35676 / DSM 2266 / JCM 20832 / KCTC 3685 / LMG 17431 / NBRC 102448 / NCIMB 2269)</name>
    <name type="common">Sporosarcina halophila</name>
    <dbReference type="NCBI Taxonomy" id="866895"/>
    <lineage>
        <taxon>Bacteria</taxon>
        <taxon>Bacillati</taxon>
        <taxon>Bacillota</taxon>
        <taxon>Bacilli</taxon>
        <taxon>Bacillales</taxon>
        <taxon>Bacillaceae</taxon>
        <taxon>Halobacillus</taxon>
    </lineage>
</organism>
<reference evidence="5 6" key="1">
    <citation type="journal article" date="2013" name="Environ. Microbiol.">
        <title>Chloride and organic osmolytes: a hybrid strategy to cope with elevated salinities by the moderately halophilic, chloride-dependent bacterium Halobacillus halophilus.</title>
        <authorList>
            <person name="Saum S.H."/>
            <person name="Pfeiffer F."/>
            <person name="Palm P."/>
            <person name="Rampp M."/>
            <person name="Schuster S.C."/>
            <person name="Muller V."/>
            <person name="Oesterhelt D."/>
        </authorList>
    </citation>
    <scope>NUCLEOTIDE SEQUENCE [LARGE SCALE GENOMIC DNA]</scope>
    <source>
        <strain evidence="6">ATCC 35676 / DSM 2266 / JCM 20832 / KCTC 3685 / LMG 17431 / NBRC 102448 / NCIMB 2269</strain>
    </source>
</reference>
<sequence>MWVHTIQLSHSTSHLKKGEEVGFFNFGSTVVLLFEKRKVSLNEKLKRESFIRVGEPLANKIDVKFHTSV</sequence>
<dbReference type="PANTHER" id="PTHR10067:SF17">
    <property type="entry name" value="PHOSPHATIDYLSERINE DECARBOXYLASE PROENZYME 2"/>
    <property type="match status" value="1"/>
</dbReference>
<evidence type="ECO:0000256" key="4">
    <source>
        <dbReference type="ARBA" id="ARBA00023317"/>
    </source>
</evidence>
<dbReference type="GO" id="GO:0004609">
    <property type="term" value="F:phosphatidylserine decarboxylase activity"/>
    <property type="evidence" value="ECO:0007669"/>
    <property type="project" value="InterPro"/>
</dbReference>
<dbReference type="EMBL" id="HE717023">
    <property type="protein sequence ID" value="CCG44870.1"/>
    <property type="molecule type" value="Genomic_DNA"/>
</dbReference>
<dbReference type="AlphaFoldDB" id="I0JL50"/>
<dbReference type="PANTHER" id="PTHR10067">
    <property type="entry name" value="PHOSPHATIDYLSERINE DECARBOXYLASE"/>
    <property type="match status" value="1"/>
</dbReference>
<dbReference type="STRING" id="866895.HBHAL_2525"/>
<keyword evidence="1" id="KW-0210">Decarboxylase</keyword>
<protein>
    <recommendedName>
        <fullName evidence="7">Phosphatidylserine decarboxylase</fullName>
    </recommendedName>
</protein>
<dbReference type="HOGENOM" id="CLU_2770148_0_0_9"/>
<dbReference type="PATRIC" id="fig|866895.3.peg.1537"/>
<name>I0JL50_HALH3</name>
<gene>
    <name evidence="5" type="ordered locus">HBHAL_2525</name>
</gene>
<evidence type="ECO:0000256" key="2">
    <source>
        <dbReference type="ARBA" id="ARBA00023145"/>
    </source>
</evidence>
<dbReference type="InterPro" id="IPR003817">
    <property type="entry name" value="PS_Dcarbxylase"/>
</dbReference>
<dbReference type="Pfam" id="PF02666">
    <property type="entry name" value="PS_Dcarbxylase"/>
    <property type="match status" value="1"/>
</dbReference>
<keyword evidence="6" id="KW-1185">Reference proteome</keyword>
<evidence type="ECO:0000256" key="3">
    <source>
        <dbReference type="ARBA" id="ARBA00023239"/>
    </source>
</evidence>
<evidence type="ECO:0000256" key="1">
    <source>
        <dbReference type="ARBA" id="ARBA00022793"/>
    </source>
</evidence>
<keyword evidence="2" id="KW-0865">Zymogen</keyword>
<evidence type="ECO:0000313" key="5">
    <source>
        <dbReference type="EMBL" id="CCG44870.1"/>
    </source>
</evidence>
<keyword evidence="3" id="KW-0456">Lyase</keyword>
<dbReference type="eggNOG" id="COG0688">
    <property type="taxonomic scope" value="Bacteria"/>
</dbReference>
<dbReference type="GO" id="GO:0008654">
    <property type="term" value="P:phospholipid biosynthetic process"/>
    <property type="evidence" value="ECO:0007669"/>
    <property type="project" value="InterPro"/>
</dbReference>
<evidence type="ECO:0008006" key="7">
    <source>
        <dbReference type="Google" id="ProtNLM"/>
    </source>
</evidence>
<dbReference type="Proteomes" id="UP000007397">
    <property type="component" value="Chromosome"/>
</dbReference>
<evidence type="ECO:0000313" key="6">
    <source>
        <dbReference type="Proteomes" id="UP000007397"/>
    </source>
</evidence>
<accession>I0JL50</accession>